<comment type="similarity">
    <text evidence="1">Belongs to the TMA16 family.</text>
</comment>
<dbReference type="Pfam" id="PF11176">
    <property type="entry name" value="Tma16"/>
    <property type="match status" value="1"/>
</dbReference>
<dbReference type="InterPro" id="IPR038356">
    <property type="entry name" value="Tma16_sf"/>
</dbReference>
<organism evidence="2 3">
    <name type="scientific">Trichoplusia ni</name>
    <name type="common">Cabbage looper</name>
    <dbReference type="NCBI Taxonomy" id="7111"/>
    <lineage>
        <taxon>Eukaryota</taxon>
        <taxon>Metazoa</taxon>
        <taxon>Ecdysozoa</taxon>
        <taxon>Arthropoda</taxon>
        <taxon>Hexapoda</taxon>
        <taxon>Insecta</taxon>
        <taxon>Pterygota</taxon>
        <taxon>Neoptera</taxon>
        <taxon>Endopterygota</taxon>
        <taxon>Lepidoptera</taxon>
        <taxon>Glossata</taxon>
        <taxon>Ditrysia</taxon>
        <taxon>Noctuoidea</taxon>
        <taxon>Noctuidae</taxon>
        <taxon>Plusiinae</taxon>
        <taxon>Trichoplusia</taxon>
    </lineage>
</organism>
<dbReference type="AlphaFoldDB" id="A0A7E5VKF7"/>
<accession>A0A7E5VKF7</accession>
<reference evidence="3" key="1">
    <citation type="submission" date="2025-08" db="UniProtKB">
        <authorList>
            <consortium name="RefSeq"/>
        </authorList>
    </citation>
    <scope>IDENTIFICATION</scope>
</reference>
<gene>
    <name evidence="3" type="primary">LOC113494576</name>
</gene>
<dbReference type="PANTHER" id="PTHR13349:SF2">
    <property type="entry name" value="TRANSLATION MACHINERY-ASSOCIATED PROTEIN 16"/>
    <property type="match status" value="1"/>
</dbReference>
<dbReference type="InParanoid" id="A0A7E5VKF7"/>
<dbReference type="KEGG" id="tnl:113494576"/>
<dbReference type="Gene3D" id="1.20.1440.170">
    <property type="entry name" value="Translation machinery-associated protein 16-like"/>
    <property type="match status" value="1"/>
</dbReference>
<keyword evidence="2" id="KW-1185">Reference proteome</keyword>
<proteinExistence type="inferred from homology"/>
<protein>
    <submittedName>
        <fullName evidence="3">Translation machinery-associated protein 16 homolog</fullName>
    </submittedName>
</protein>
<dbReference type="GeneID" id="113494576"/>
<dbReference type="FunCoup" id="A0A7E5VKF7">
    <property type="interactions" value="1093"/>
</dbReference>
<evidence type="ECO:0000256" key="1">
    <source>
        <dbReference type="ARBA" id="ARBA00034127"/>
    </source>
</evidence>
<dbReference type="RefSeq" id="XP_026728782.1">
    <property type="nucleotide sequence ID" value="XM_026872981.1"/>
</dbReference>
<dbReference type="Proteomes" id="UP000322000">
    <property type="component" value="Chromosome 1"/>
</dbReference>
<evidence type="ECO:0000313" key="2">
    <source>
        <dbReference type="Proteomes" id="UP000322000"/>
    </source>
</evidence>
<evidence type="ECO:0000313" key="3">
    <source>
        <dbReference type="RefSeq" id="XP_026728782.1"/>
    </source>
</evidence>
<dbReference type="InterPro" id="IPR021346">
    <property type="entry name" value="Tma16"/>
</dbReference>
<dbReference type="FunFam" id="1.20.1440.170:FF:000001">
    <property type="entry name" value="Translation machinery-associated 16 homolog"/>
    <property type="match status" value="1"/>
</dbReference>
<dbReference type="GO" id="GO:0005634">
    <property type="term" value="C:nucleus"/>
    <property type="evidence" value="ECO:0007669"/>
    <property type="project" value="TreeGrafter"/>
</dbReference>
<dbReference type="OrthoDB" id="270284at2759"/>
<name>A0A7E5VKF7_TRINI</name>
<dbReference type="PANTHER" id="PTHR13349">
    <property type="entry name" value="TRANSLATION MACHINERY-ASSOCIATED PROTEIN 16"/>
    <property type="match status" value="1"/>
</dbReference>
<sequence>MPNIKKSIEKLKHPNSRKTLKIISKIKRNEKKDQNKVGTHIKQNLIGEKILWFKERIPEGCVVLNNEQTLNLIEQYLARFDEELEQIALKNSVGQRKNRQHASREDIINITKKKEQEEFETCGLEMPDLLDAQQMEVLRNWNGELRFLQHFKLKRIARKHLIK</sequence>